<keyword evidence="9" id="KW-1185">Reference proteome</keyword>
<gene>
    <name evidence="7" type="ORF">PV399_41380</name>
    <name evidence="8" type="ORF">PV666_22530</name>
</gene>
<evidence type="ECO:0000256" key="1">
    <source>
        <dbReference type="ARBA" id="ARBA00004651"/>
    </source>
</evidence>
<feature type="transmembrane region" description="Helical" evidence="6">
    <location>
        <begin position="313"/>
        <end position="332"/>
    </location>
</feature>
<dbReference type="PANTHER" id="PTHR23513">
    <property type="entry name" value="INTEGRAL MEMBRANE EFFLUX PROTEIN-RELATED"/>
    <property type="match status" value="1"/>
</dbReference>
<dbReference type="InterPro" id="IPR022324">
    <property type="entry name" value="Bacilysin_exporter_BacE_put"/>
</dbReference>
<keyword evidence="5 6" id="KW-0472">Membrane</keyword>
<dbReference type="Proteomes" id="UP001272987">
    <property type="component" value="Unassembled WGS sequence"/>
</dbReference>
<evidence type="ECO:0000313" key="8">
    <source>
        <dbReference type="EMBL" id="MDX3020646.1"/>
    </source>
</evidence>
<evidence type="ECO:0000313" key="10">
    <source>
        <dbReference type="Proteomes" id="UP001282288"/>
    </source>
</evidence>
<evidence type="ECO:0000256" key="5">
    <source>
        <dbReference type="ARBA" id="ARBA00023136"/>
    </source>
</evidence>
<feature type="transmembrane region" description="Helical" evidence="6">
    <location>
        <begin position="379"/>
        <end position="397"/>
    </location>
</feature>
<dbReference type="InterPro" id="IPR011701">
    <property type="entry name" value="MFS"/>
</dbReference>
<evidence type="ECO:0000256" key="6">
    <source>
        <dbReference type="SAM" id="Phobius"/>
    </source>
</evidence>
<dbReference type="EMBL" id="JARAWP010000013">
    <property type="protein sequence ID" value="MDX3020646.1"/>
    <property type="molecule type" value="Genomic_DNA"/>
</dbReference>
<sequence length="419" mass="43805">MTTSREPSLLRQRPFRLLYVGRTSSVIGDAIVPLALAFAVLDLTGSASVLGIVLAARIVPTVALLLVGGVIADRVGRRSLMLVCDVTRFCSQLLLGTLLLTGHASITTMIVLQLVAGTAAAFFQPAATGLIAEVVAPRDLQRANGMMGLSENTAWTLGPAIGGILVSFVSPGAALIADGLTYGISGVALYLLRMPPKPRGADGPAPSMIHELREGWQEFRSRTWLWTLVAWCAGFHVLVLPAWQVFGPSISRAELGGAPAWAVITTCAGLGSILGGIVALRMRPRFILRASFIPLGLYGLQLLALAAAAPVPLIGAAALISNIGLSMFNVFMLTATQQNVPLAAMSRVSAYEWLGSIALLPLGQALIGPAALVTSPTTMLLAGAVWMFCTPVLLYAVRSARNLRAASEPTPEAQAVAVG</sequence>
<evidence type="ECO:0000256" key="4">
    <source>
        <dbReference type="ARBA" id="ARBA00022989"/>
    </source>
</evidence>
<dbReference type="SUPFAM" id="SSF103473">
    <property type="entry name" value="MFS general substrate transporter"/>
    <property type="match status" value="1"/>
</dbReference>
<protein>
    <submittedName>
        <fullName evidence="7">MFS transporter</fullName>
    </submittedName>
</protein>
<keyword evidence="3 6" id="KW-0812">Transmembrane</keyword>
<comment type="caution">
    <text evidence="7">The sequence shown here is derived from an EMBL/GenBank/DDBJ whole genome shotgun (WGS) entry which is preliminary data.</text>
</comment>
<dbReference type="GeneID" id="69810361"/>
<dbReference type="Pfam" id="PF07690">
    <property type="entry name" value="MFS_1"/>
    <property type="match status" value="1"/>
</dbReference>
<dbReference type="Proteomes" id="UP001282288">
    <property type="component" value="Unassembled WGS sequence"/>
</dbReference>
<accession>A0AAP6BK86</accession>
<comment type="subcellular location">
    <subcellularLocation>
        <location evidence="1">Cell membrane</location>
        <topology evidence="1">Multi-pass membrane protein</topology>
    </subcellularLocation>
</comment>
<dbReference type="EMBL" id="JARAWC010000052">
    <property type="protein sequence ID" value="MDX2966115.1"/>
    <property type="molecule type" value="Genomic_DNA"/>
</dbReference>
<keyword evidence="2" id="KW-1003">Cell membrane</keyword>
<name>A0AAP6BK86_9ACTN</name>
<feature type="transmembrane region" description="Helical" evidence="6">
    <location>
        <begin position="223"/>
        <end position="246"/>
    </location>
</feature>
<dbReference type="RefSeq" id="WP_010352748.1">
    <property type="nucleotide sequence ID" value="NZ_JAGJBY010000002.1"/>
</dbReference>
<dbReference type="CDD" id="cd06173">
    <property type="entry name" value="MFS_MefA_like"/>
    <property type="match status" value="1"/>
</dbReference>
<dbReference type="GO" id="GO:0005886">
    <property type="term" value="C:plasma membrane"/>
    <property type="evidence" value="ECO:0007669"/>
    <property type="project" value="UniProtKB-SubCell"/>
</dbReference>
<proteinExistence type="predicted"/>
<feature type="transmembrane region" description="Helical" evidence="6">
    <location>
        <begin position="93"/>
        <end position="116"/>
    </location>
</feature>
<evidence type="ECO:0000256" key="3">
    <source>
        <dbReference type="ARBA" id="ARBA00022692"/>
    </source>
</evidence>
<dbReference type="AlphaFoldDB" id="A0AAP6BK86"/>
<feature type="transmembrane region" description="Helical" evidence="6">
    <location>
        <begin position="20"/>
        <end position="41"/>
    </location>
</feature>
<evidence type="ECO:0000313" key="7">
    <source>
        <dbReference type="EMBL" id="MDX2966115.1"/>
    </source>
</evidence>
<dbReference type="Gene3D" id="1.20.1250.20">
    <property type="entry name" value="MFS general substrate transporter like domains"/>
    <property type="match status" value="1"/>
</dbReference>
<evidence type="ECO:0000313" key="9">
    <source>
        <dbReference type="Proteomes" id="UP001272987"/>
    </source>
</evidence>
<organism evidence="7 10">
    <name type="scientific">Streptomyces acidiscabies</name>
    <dbReference type="NCBI Taxonomy" id="42234"/>
    <lineage>
        <taxon>Bacteria</taxon>
        <taxon>Bacillati</taxon>
        <taxon>Actinomycetota</taxon>
        <taxon>Actinomycetes</taxon>
        <taxon>Kitasatosporales</taxon>
        <taxon>Streptomycetaceae</taxon>
        <taxon>Streptomyces</taxon>
    </lineage>
</organism>
<feature type="transmembrane region" description="Helical" evidence="6">
    <location>
        <begin position="258"/>
        <end position="279"/>
    </location>
</feature>
<dbReference type="PANTHER" id="PTHR23513:SF11">
    <property type="entry name" value="STAPHYLOFERRIN A TRANSPORTER"/>
    <property type="match status" value="1"/>
</dbReference>
<feature type="transmembrane region" description="Helical" evidence="6">
    <location>
        <begin position="47"/>
        <end position="72"/>
    </location>
</feature>
<reference evidence="7 9" key="1">
    <citation type="journal article" date="2023" name="Microb. Genom.">
        <title>Mesoterricola silvestris gen. nov., sp. nov., Mesoterricola sediminis sp. nov., Geothrix oryzae sp. nov., Geothrix edaphica sp. nov., Geothrix rubra sp. nov., and Geothrix limicola sp. nov., six novel members of Acidobacteriota isolated from soils.</title>
        <authorList>
            <person name="Weisberg A.J."/>
            <person name="Pearce E."/>
            <person name="Kramer C.G."/>
            <person name="Chang J.H."/>
            <person name="Clarke C.R."/>
        </authorList>
    </citation>
    <scope>NUCLEOTIDE SEQUENCE</scope>
    <source>
        <strain evidence="8 9">NB05-1H</strain>
        <strain evidence="7">NRRL_B-16521</strain>
    </source>
</reference>
<dbReference type="InterPro" id="IPR036259">
    <property type="entry name" value="MFS_trans_sf"/>
</dbReference>
<dbReference type="GO" id="GO:0022857">
    <property type="term" value="F:transmembrane transporter activity"/>
    <property type="evidence" value="ECO:0007669"/>
    <property type="project" value="InterPro"/>
</dbReference>
<feature type="transmembrane region" description="Helical" evidence="6">
    <location>
        <begin position="353"/>
        <end position="373"/>
    </location>
</feature>
<dbReference type="PRINTS" id="PR01988">
    <property type="entry name" value="EXPORTERBACE"/>
</dbReference>
<evidence type="ECO:0000256" key="2">
    <source>
        <dbReference type="ARBA" id="ARBA00022475"/>
    </source>
</evidence>
<feature type="transmembrane region" description="Helical" evidence="6">
    <location>
        <begin position="286"/>
        <end position="307"/>
    </location>
</feature>
<keyword evidence="4 6" id="KW-1133">Transmembrane helix</keyword>